<feature type="transmembrane region" description="Helical" evidence="5">
    <location>
        <begin position="217"/>
        <end position="242"/>
    </location>
</feature>
<keyword evidence="8" id="KW-1185">Reference proteome</keyword>
<dbReference type="OrthoDB" id="288203at2759"/>
<feature type="transmembrane region" description="Helical" evidence="5">
    <location>
        <begin position="423"/>
        <end position="440"/>
    </location>
</feature>
<feature type="non-terminal residue" evidence="7">
    <location>
        <position position="652"/>
    </location>
</feature>
<feature type="transmembrane region" description="Helical" evidence="5">
    <location>
        <begin position="447"/>
        <end position="465"/>
    </location>
</feature>
<proteinExistence type="predicted"/>
<dbReference type="PANTHER" id="PTHR11814">
    <property type="entry name" value="SULFATE TRANSPORTER"/>
    <property type="match status" value="1"/>
</dbReference>
<accession>A0A835Z9Z9</accession>
<keyword evidence="2 5" id="KW-0812">Transmembrane</keyword>
<keyword evidence="4 5" id="KW-0472">Membrane</keyword>
<dbReference type="Gene3D" id="3.30.750.24">
    <property type="entry name" value="STAS domain"/>
    <property type="match status" value="1"/>
</dbReference>
<comment type="caution">
    <text evidence="7">The sequence shown here is derived from an EMBL/GenBank/DDBJ whole genome shotgun (WGS) entry which is preliminary data.</text>
</comment>
<feature type="transmembrane region" description="Helical" evidence="5">
    <location>
        <begin position="353"/>
        <end position="376"/>
    </location>
</feature>
<organism evidence="7 8">
    <name type="scientific">Tribonema minus</name>
    <dbReference type="NCBI Taxonomy" id="303371"/>
    <lineage>
        <taxon>Eukaryota</taxon>
        <taxon>Sar</taxon>
        <taxon>Stramenopiles</taxon>
        <taxon>Ochrophyta</taxon>
        <taxon>PX clade</taxon>
        <taxon>Xanthophyceae</taxon>
        <taxon>Tribonematales</taxon>
        <taxon>Tribonemataceae</taxon>
        <taxon>Tribonema</taxon>
    </lineage>
</organism>
<dbReference type="InterPro" id="IPR011547">
    <property type="entry name" value="SLC26A/SulP_dom"/>
</dbReference>
<dbReference type="PROSITE" id="PS50801">
    <property type="entry name" value="STAS"/>
    <property type="match status" value="1"/>
</dbReference>
<feature type="transmembrane region" description="Helical" evidence="5">
    <location>
        <begin position="262"/>
        <end position="280"/>
    </location>
</feature>
<dbReference type="CDD" id="cd07042">
    <property type="entry name" value="STAS_SulP_like_sulfate_transporter"/>
    <property type="match status" value="1"/>
</dbReference>
<dbReference type="SUPFAM" id="SSF52091">
    <property type="entry name" value="SpoIIaa-like"/>
    <property type="match status" value="1"/>
</dbReference>
<dbReference type="AlphaFoldDB" id="A0A835Z9Z9"/>
<keyword evidence="3 5" id="KW-1133">Transmembrane helix</keyword>
<dbReference type="InterPro" id="IPR002645">
    <property type="entry name" value="STAS_dom"/>
</dbReference>
<feature type="domain" description="STAS" evidence="6">
    <location>
        <begin position="537"/>
        <end position="649"/>
    </location>
</feature>
<dbReference type="NCBIfam" id="TIGR00815">
    <property type="entry name" value="sulP"/>
    <property type="match status" value="1"/>
</dbReference>
<dbReference type="GO" id="GO:0055085">
    <property type="term" value="P:transmembrane transport"/>
    <property type="evidence" value="ECO:0007669"/>
    <property type="project" value="InterPro"/>
</dbReference>
<dbReference type="Pfam" id="PF00916">
    <property type="entry name" value="Sulfate_transp"/>
    <property type="match status" value="1"/>
</dbReference>
<name>A0A835Z9Z9_9STRA</name>
<feature type="transmembrane region" description="Helical" evidence="5">
    <location>
        <begin position="137"/>
        <end position="160"/>
    </location>
</feature>
<comment type="subcellular location">
    <subcellularLocation>
        <location evidence="1">Membrane</location>
        <topology evidence="1">Multi-pass membrane protein</topology>
    </subcellularLocation>
</comment>
<dbReference type="EMBL" id="JAFCMP010000042">
    <property type="protein sequence ID" value="KAG5189936.1"/>
    <property type="molecule type" value="Genomic_DNA"/>
</dbReference>
<evidence type="ECO:0000259" key="6">
    <source>
        <dbReference type="PROSITE" id="PS50801"/>
    </source>
</evidence>
<sequence>RADSWGDHPPGSGNATLTTEADLHQQFAGPRFISSRMTVKEAIANDWATVKTYFKKQVRRIYKRASEVHSARDVAAMAAQPFPIVKTVANYKKSYVSHDAGAGLVEGIMKVPSGLAYALLANMPAQYGLYTSLMPPFIYMLMGTCSQISFGVTAIEALFLGESVRGVLGDDIIESEDDADVNIVVRYTLYISFMVGIWQLIFRFLQLNFISVLLADPVMSGFSTGGAFIIATSQLGGLLGIKLGNSEFLPELWAKAISMFDDWNWCAIGMGLTGLVLLVICQTLNRKFFPRYPVPWQIFLVILSIVVTKEMDLKEDYKLSVIGDIPSGFPTAEFPSLPDVPGHTHGQLFAKSIVPSFLIALFVYVMTLSLGTFFAGKNGYKVDASQELLAVGTANAVSSMCGAFICSASFSRTAVVNTLGAKTVLHNVMALVLMILAVTLITEQLYYLPKCILAVIVINALGAMLEFDHGAKYYTTSKADFAVWMLTFIVCLLGGAMYGIYAGIGLALLIVLWRSASAKIVVLGRLPGTAVYRNIERFPMAKETQGVKTVRFDGSLNFANWEKAVDTLDRLATKDVHTIALDASAITTIDSSSLRGLLKLIKDFEAKGVKLLLANWKGPQRDLLERSGFYEHVTDDTLFLTLHDAVLFAKGR</sequence>
<reference evidence="7" key="1">
    <citation type="submission" date="2021-02" db="EMBL/GenBank/DDBJ databases">
        <title>First Annotated Genome of the Yellow-green Alga Tribonema minus.</title>
        <authorList>
            <person name="Mahan K.M."/>
        </authorList>
    </citation>
    <scope>NUCLEOTIDE SEQUENCE</scope>
    <source>
        <strain evidence="7">UTEX B ZZ1240</strain>
    </source>
</reference>
<evidence type="ECO:0000256" key="3">
    <source>
        <dbReference type="ARBA" id="ARBA00022989"/>
    </source>
</evidence>
<dbReference type="Proteomes" id="UP000664859">
    <property type="component" value="Unassembled WGS sequence"/>
</dbReference>
<evidence type="ECO:0000256" key="2">
    <source>
        <dbReference type="ARBA" id="ARBA00022692"/>
    </source>
</evidence>
<feature type="non-terminal residue" evidence="7">
    <location>
        <position position="1"/>
    </location>
</feature>
<dbReference type="InterPro" id="IPR001902">
    <property type="entry name" value="SLC26A/SulP_fam"/>
</dbReference>
<feature type="transmembrane region" description="Helical" evidence="5">
    <location>
        <begin position="388"/>
        <end position="411"/>
    </location>
</feature>
<evidence type="ECO:0000256" key="1">
    <source>
        <dbReference type="ARBA" id="ARBA00004141"/>
    </source>
</evidence>
<protein>
    <submittedName>
        <fullName evidence="7">Sulfate transporter family-domain-containing protein</fullName>
    </submittedName>
</protein>
<evidence type="ECO:0000256" key="4">
    <source>
        <dbReference type="ARBA" id="ARBA00023136"/>
    </source>
</evidence>
<dbReference type="InterPro" id="IPR036513">
    <property type="entry name" value="STAS_dom_sf"/>
</dbReference>
<feature type="transmembrane region" description="Helical" evidence="5">
    <location>
        <begin position="292"/>
        <end position="308"/>
    </location>
</feature>
<evidence type="ECO:0000313" key="7">
    <source>
        <dbReference type="EMBL" id="KAG5189936.1"/>
    </source>
</evidence>
<dbReference type="GO" id="GO:0016020">
    <property type="term" value="C:membrane"/>
    <property type="evidence" value="ECO:0007669"/>
    <property type="project" value="UniProtKB-SubCell"/>
</dbReference>
<evidence type="ECO:0000313" key="8">
    <source>
        <dbReference type="Proteomes" id="UP000664859"/>
    </source>
</evidence>
<feature type="transmembrane region" description="Helical" evidence="5">
    <location>
        <begin position="187"/>
        <end position="205"/>
    </location>
</feature>
<evidence type="ECO:0000256" key="5">
    <source>
        <dbReference type="SAM" id="Phobius"/>
    </source>
</evidence>
<feature type="transmembrane region" description="Helical" evidence="5">
    <location>
        <begin position="485"/>
        <end position="513"/>
    </location>
</feature>
<gene>
    <name evidence="7" type="ORF">JKP88DRAFT_153376</name>
</gene>
<dbReference type="Pfam" id="PF01740">
    <property type="entry name" value="STAS"/>
    <property type="match status" value="1"/>
</dbReference>